<keyword evidence="3" id="KW-1185">Reference proteome</keyword>
<feature type="region of interest" description="Disordered" evidence="1">
    <location>
        <begin position="214"/>
        <end position="273"/>
    </location>
</feature>
<feature type="compositionally biased region" description="Low complexity" evidence="1">
    <location>
        <begin position="255"/>
        <end position="264"/>
    </location>
</feature>
<feature type="compositionally biased region" description="Low complexity" evidence="1">
    <location>
        <begin position="460"/>
        <end position="485"/>
    </location>
</feature>
<dbReference type="RefSeq" id="XP_006676399.1">
    <property type="nucleotide sequence ID" value="XM_006676336.1"/>
</dbReference>
<protein>
    <submittedName>
        <fullName evidence="2">Expressed protein</fullName>
    </submittedName>
</protein>
<gene>
    <name evidence="2" type="ORF">BATDEDRAFT_85026</name>
</gene>
<feature type="compositionally biased region" description="Polar residues" evidence="1">
    <location>
        <begin position="214"/>
        <end position="228"/>
    </location>
</feature>
<feature type="region of interest" description="Disordered" evidence="1">
    <location>
        <begin position="460"/>
        <end position="543"/>
    </location>
</feature>
<feature type="compositionally biased region" description="Polar residues" evidence="1">
    <location>
        <begin position="129"/>
        <end position="144"/>
    </location>
</feature>
<evidence type="ECO:0000313" key="3">
    <source>
        <dbReference type="Proteomes" id="UP000007241"/>
    </source>
</evidence>
<accession>F4NT23</accession>
<dbReference type="HOGENOM" id="CLU_442768_0_0_1"/>
<dbReference type="Proteomes" id="UP000007241">
    <property type="component" value="Unassembled WGS sequence"/>
</dbReference>
<evidence type="ECO:0000313" key="2">
    <source>
        <dbReference type="EMBL" id="EGF84297.1"/>
    </source>
</evidence>
<feature type="region of interest" description="Disordered" evidence="1">
    <location>
        <begin position="119"/>
        <end position="165"/>
    </location>
</feature>
<sequence>MSHIAFSSQIHESEAITPFPLSNAATRTNPRTEHPNFLESTHQSERLLQPIVHPHLQQYAATHSKGTLFDASVLCRDSNDTANGPPMPSLERKPKRGASFIIPGSSQSVMDATTIQTTLTAQAPPTPADKSTQLSIGNSTPSDLSSEKQADVQTFKPSDETQSPQEVATFFQERLAALVAQTMTPPPTTVAAPTSTSSAAYIYESLEETCEDSNNCFAKSQPTDQSNGHMDETAPSLNIPHAHISRSKSTETRPRSAPSRANPPTTTSPVAGDGALLEENIEYYQMPISQRRASSKDVRRKSVIAFIKKAVVGTVHSSSLRDETPDLGIGKFSDDPNDEAMGVDRVESVLPEPAYVTPRIEQKKRRSIFSAMSGSIGTNSRENIRPVTISGPIGLVKSNSSSGAQIVSPSGGSSGLTSPARLSGTQCDSSISGSGSSIAGPNAMMLAMMAFAATAASQQGQPITQPIQPSHLTSVPRVSRSRSPSGAFATPNPTLTTSGSTKHTGVTTRPPSPSPLHPQQSLAQMIPPPPVVPSSPPTNTNLQSVSSIMIGQSSTPVMQELVSPPESPSIVRIEKLQKRHSAKSDVYAKRIAMLEESVKVLQEQVATLLKSQKETNM</sequence>
<dbReference type="OMA" id="HHEECKH"/>
<dbReference type="InParanoid" id="F4NT23"/>
<feature type="region of interest" description="Disordered" evidence="1">
    <location>
        <begin position="17"/>
        <end position="36"/>
    </location>
</feature>
<feature type="compositionally biased region" description="Polar residues" evidence="1">
    <location>
        <begin position="491"/>
        <end position="509"/>
    </location>
</feature>
<dbReference type="GeneID" id="18241924"/>
<dbReference type="EMBL" id="GL882879">
    <property type="protein sequence ID" value="EGF84297.1"/>
    <property type="molecule type" value="Genomic_DNA"/>
</dbReference>
<feature type="region of interest" description="Disordered" evidence="1">
    <location>
        <begin position="400"/>
        <end position="434"/>
    </location>
</feature>
<dbReference type="OrthoDB" id="10665271at2759"/>
<proteinExistence type="predicted"/>
<evidence type="ECO:0000256" key="1">
    <source>
        <dbReference type="SAM" id="MobiDB-lite"/>
    </source>
</evidence>
<feature type="compositionally biased region" description="Pro residues" evidence="1">
    <location>
        <begin position="526"/>
        <end position="536"/>
    </location>
</feature>
<organism evidence="2 3">
    <name type="scientific">Batrachochytrium dendrobatidis (strain JAM81 / FGSC 10211)</name>
    <name type="common">Frog chytrid fungus</name>
    <dbReference type="NCBI Taxonomy" id="684364"/>
    <lineage>
        <taxon>Eukaryota</taxon>
        <taxon>Fungi</taxon>
        <taxon>Fungi incertae sedis</taxon>
        <taxon>Chytridiomycota</taxon>
        <taxon>Chytridiomycota incertae sedis</taxon>
        <taxon>Chytridiomycetes</taxon>
        <taxon>Rhizophydiales</taxon>
        <taxon>Rhizophydiales incertae sedis</taxon>
        <taxon>Batrachochytrium</taxon>
    </lineage>
</organism>
<feature type="region of interest" description="Disordered" evidence="1">
    <location>
        <begin position="79"/>
        <end position="107"/>
    </location>
</feature>
<feature type="compositionally biased region" description="Polar residues" evidence="1">
    <location>
        <begin position="151"/>
        <end position="165"/>
    </location>
</feature>
<name>F4NT23_BATDJ</name>
<dbReference type="AlphaFoldDB" id="F4NT23"/>
<reference evidence="2 3" key="1">
    <citation type="submission" date="2009-12" db="EMBL/GenBank/DDBJ databases">
        <title>The draft genome of Batrachochytrium dendrobatidis.</title>
        <authorList>
            <consortium name="US DOE Joint Genome Institute (JGI-PGF)"/>
            <person name="Kuo A."/>
            <person name="Salamov A."/>
            <person name="Schmutz J."/>
            <person name="Lucas S."/>
            <person name="Pitluck S."/>
            <person name="Rosenblum E."/>
            <person name="Stajich J."/>
            <person name="Eisen M."/>
            <person name="Grigoriev I.V."/>
        </authorList>
    </citation>
    <scope>NUCLEOTIDE SEQUENCE [LARGE SCALE GENOMIC DNA]</scope>
    <source>
        <strain evidence="3">JAM81 / FGSC 10211</strain>
    </source>
</reference>